<comment type="caution">
    <text evidence="1">The sequence shown here is derived from an EMBL/GenBank/DDBJ whole genome shotgun (WGS) entry which is preliminary data.</text>
</comment>
<proteinExistence type="predicted"/>
<accession>A0A2T0BKW7</accession>
<dbReference type="Proteomes" id="UP000239471">
    <property type="component" value="Unassembled WGS sequence"/>
</dbReference>
<keyword evidence="2" id="KW-1185">Reference proteome</keyword>
<dbReference type="OrthoDB" id="2081540at2"/>
<dbReference type="RefSeq" id="WP_106058090.1">
    <property type="nucleotide sequence ID" value="NZ_PVXQ01000001.1"/>
</dbReference>
<dbReference type="EMBL" id="PVXQ01000001">
    <property type="protein sequence ID" value="PRR84507.1"/>
    <property type="molecule type" value="Genomic_DNA"/>
</dbReference>
<evidence type="ECO:0000313" key="1">
    <source>
        <dbReference type="EMBL" id="PRR84507.1"/>
    </source>
</evidence>
<protein>
    <submittedName>
        <fullName evidence="1">Uncharacterized protein</fullName>
    </submittedName>
</protein>
<sequence>MIDKIIYRLDDDISFRKCSLHDESKVNHGDCTNYYTKEISWKDYYFCNQEGIHLHCSKHPEIELNIDSQYGEVGLVCPKCQKRIEIDSLKSVYSRCQKLLNIELFKDAKLIRLDDWYIPEVKEKIKPDPDYWINTNVKTDKDGNTIVVLYIGYKGSKDKVQFFIKPEKGQLSSDHKDMDPTKVLSKIVVTLKNRTLSQEYEDE</sequence>
<gene>
    <name evidence="1" type="ORF">CLVI_00300</name>
</gene>
<name>A0A2T0BKW7_9CLOT</name>
<reference evidence="1 2" key="1">
    <citation type="submission" date="2018-03" db="EMBL/GenBank/DDBJ databases">
        <title>Genome sequence of Clostridium vincentii DSM 10228.</title>
        <authorList>
            <person name="Poehlein A."/>
            <person name="Daniel R."/>
        </authorList>
    </citation>
    <scope>NUCLEOTIDE SEQUENCE [LARGE SCALE GENOMIC DNA]</scope>
    <source>
        <strain evidence="1 2">DSM 10228</strain>
    </source>
</reference>
<evidence type="ECO:0000313" key="2">
    <source>
        <dbReference type="Proteomes" id="UP000239471"/>
    </source>
</evidence>
<organism evidence="1 2">
    <name type="scientific">Clostridium vincentii</name>
    <dbReference type="NCBI Taxonomy" id="52704"/>
    <lineage>
        <taxon>Bacteria</taxon>
        <taxon>Bacillati</taxon>
        <taxon>Bacillota</taxon>
        <taxon>Clostridia</taxon>
        <taxon>Eubacteriales</taxon>
        <taxon>Clostridiaceae</taxon>
        <taxon>Clostridium</taxon>
    </lineage>
</organism>
<dbReference type="AlphaFoldDB" id="A0A2T0BKW7"/>